<evidence type="ECO:0000256" key="1">
    <source>
        <dbReference type="ARBA" id="ARBA00009995"/>
    </source>
</evidence>
<gene>
    <name evidence="5" type="primary">LOC113863246</name>
</gene>
<dbReference type="OrthoDB" id="5835829at2759"/>
<organism evidence="4 5">
    <name type="scientific">Abrus precatorius</name>
    <name type="common">Indian licorice</name>
    <name type="synonym">Glycine abrus</name>
    <dbReference type="NCBI Taxonomy" id="3816"/>
    <lineage>
        <taxon>Eukaryota</taxon>
        <taxon>Viridiplantae</taxon>
        <taxon>Streptophyta</taxon>
        <taxon>Embryophyta</taxon>
        <taxon>Tracheophyta</taxon>
        <taxon>Spermatophyta</taxon>
        <taxon>Magnoliopsida</taxon>
        <taxon>eudicotyledons</taxon>
        <taxon>Gunneridae</taxon>
        <taxon>Pentapetalae</taxon>
        <taxon>rosids</taxon>
        <taxon>fabids</taxon>
        <taxon>Fabales</taxon>
        <taxon>Fabaceae</taxon>
        <taxon>Papilionoideae</taxon>
        <taxon>50 kb inversion clade</taxon>
        <taxon>NPAAA clade</taxon>
        <taxon>indigoferoid/millettioid clade</taxon>
        <taxon>Abreae</taxon>
        <taxon>Abrus</taxon>
    </lineage>
</organism>
<dbReference type="FunFam" id="3.40.50.2000:FF:000047">
    <property type="entry name" value="Glycosyltransferase"/>
    <property type="match status" value="1"/>
</dbReference>
<accession>A0A8B8L8L0</accession>
<evidence type="ECO:0000313" key="5">
    <source>
        <dbReference type="RefSeq" id="XP_027352560.1"/>
    </source>
</evidence>
<dbReference type="Proteomes" id="UP000694853">
    <property type="component" value="Unplaced"/>
</dbReference>
<name>A0A8B8L8L0_ABRPR</name>
<dbReference type="GO" id="GO:0035251">
    <property type="term" value="F:UDP-glucosyltransferase activity"/>
    <property type="evidence" value="ECO:0007669"/>
    <property type="project" value="TreeGrafter"/>
</dbReference>
<dbReference type="InterPro" id="IPR002213">
    <property type="entry name" value="UDP_glucos_trans"/>
</dbReference>
<dbReference type="FunFam" id="3.40.50.2000:FF:000071">
    <property type="entry name" value="Glycosyltransferase"/>
    <property type="match status" value="1"/>
</dbReference>
<evidence type="ECO:0000256" key="3">
    <source>
        <dbReference type="ARBA" id="ARBA00022679"/>
    </source>
</evidence>
<reference evidence="5" key="2">
    <citation type="submission" date="2025-08" db="UniProtKB">
        <authorList>
            <consortium name="RefSeq"/>
        </authorList>
    </citation>
    <scope>IDENTIFICATION</scope>
    <source>
        <tissue evidence="5">Young leaves</tissue>
    </source>
</reference>
<comment type="similarity">
    <text evidence="1">Belongs to the UDP-glycosyltransferase family.</text>
</comment>
<proteinExistence type="inferred from homology"/>
<dbReference type="CDD" id="cd03784">
    <property type="entry name" value="GT1_Gtf-like"/>
    <property type="match status" value="1"/>
</dbReference>
<protein>
    <submittedName>
        <fullName evidence="5">Soyasapogenol B glucuronide galactosyltransferase-like</fullName>
    </submittedName>
</protein>
<dbReference type="RefSeq" id="XP_027352560.1">
    <property type="nucleotide sequence ID" value="XM_027496759.1"/>
</dbReference>
<evidence type="ECO:0000313" key="4">
    <source>
        <dbReference type="Proteomes" id="UP000694853"/>
    </source>
</evidence>
<dbReference type="AlphaFoldDB" id="A0A8B8L8L0"/>
<evidence type="ECO:0000256" key="2">
    <source>
        <dbReference type="ARBA" id="ARBA00022676"/>
    </source>
</evidence>
<sequence length="499" mass="56788">MDSQPHRQLHVIFVPYPTPGHMIPMVDTARLFVKHGVSVTIITTHANALTFQKVIDSDFSCGYPIRTQLLPFPGAQVGLPDGVENIKDGTSLEMLGKLARGISLLQDQIELLFHDLQPDCIVTDMCYPWTVESAAKLGIPRIYFYSSSYFSNCASHFIRKHRPHESLESDTEKFTIPGFPQTIEMTPLQLAEWIRTKTPSTVYFNSIFESEIRSYGTLSNSFHELESDYEQIHKSTMGIKTWSIGPVSAWGNKGDEQKDNRGHKMDLVEEPEWLNWLNSKQNESVLYVSFGSLTRLPHAQIVELAHGLENSCHNFIWVIRKRDGDESNEESFLQKFEQRMKESKKGFIIWNWAPQLLILDHPAIGGIVTHCGWNSILESLNVGLPMITWPMFAEQFYNEKLIVDVLKIGVPVGVKENKFWTSMGEEAMVRREEIVKAVVLLMENSQESKEMRRSARKLGDAAKRTIGEGGHSYNNLIQLIDELKSLKISRAFSTNILDS</sequence>
<keyword evidence="2" id="KW-0328">Glycosyltransferase</keyword>
<dbReference type="Pfam" id="PF00201">
    <property type="entry name" value="UDPGT"/>
    <property type="match status" value="1"/>
</dbReference>
<dbReference type="PANTHER" id="PTHR48047">
    <property type="entry name" value="GLYCOSYLTRANSFERASE"/>
    <property type="match status" value="1"/>
</dbReference>
<dbReference type="GeneID" id="113863246"/>
<keyword evidence="3" id="KW-0808">Transferase</keyword>
<reference evidence="4" key="1">
    <citation type="journal article" date="2019" name="Toxins">
        <title>Detection of Abrin-Like and Prepropulchellin-Like Toxin Genes and Transcripts Using Whole Genome Sequencing and Full-Length Transcript Sequencing of Abrus precatorius.</title>
        <authorList>
            <person name="Hovde B.T."/>
            <person name="Daligault H.E."/>
            <person name="Hanschen E.R."/>
            <person name="Kunde Y.A."/>
            <person name="Johnson M.B."/>
            <person name="Starkenburg S.R."/>
            <person name="Johnson S.L."/>
        </authorList>
    </citation>
    <scope>NUCLEOTIDE SEQUENCE [LARGE SCALE GENOMIC DNA]</scope>
</reference>
<dbReference type="SUPFAM" id="SSF53756">
    <property type="entry name" value="UDP-Glycosyltransferase/glycogen phosphorylase"/>
    <property type="match status" value="1"/>
</dbReference>
<dbReference type="Gene3D" id="3.40.50.2000">
    <property type="entry name" value="Glycogen Phosphorylase B"/>
    <property type="match status" value="2"/>
</dbReference>
<keyword evidence="4" id="KW-1185">Reference proteome</keyword>
<dbReference type="PANTHER" id="PTHR48047:SF182">
    <property type="entry name" value="GLYCOSYLTRANSFERASE"/>
    <property type="match status" value="1"/>
</dbReference>
<dbReference type="KEGG" id="aprc:113863246"/>